<keyword evidence="2" id="KW-1185">Reference proteome</keyword>
<sequence>MGKTTHISNNSIHGIWVMVDADRDHLSRVSANFNASMGRFSGGGGVDIRREMIHVANSIGFTKIMPGDFLPFHPGGRDGTVYISIYWQGNMAGIGPLGPIEAVCVAWPRQRDHSATVRDSVCDGIHIPVVHPVPHGKIW</sequence>
<evidence type="ECO:0000313" key="2">
    <source>
        <dbReference type="Proteomes" id="UP001432322"/>
    </source>
</evidence>
<gene>
    <name evidence="1" type="ORF">PFISCL1PPCAC_8936</name>
</gene>
<organism evidence="1 2">
    <name type="scientific">Pristionchus fissidentatus</name>
    <dbReference type="NCBI Taxonomy" id="1538716"/>
    <lineage>
        <taxon>Eukaryota</taxon>
        <taxon>Metazoa</taxon>
        <taxon>Ecdysozoa</taxon>
        <taxon>Nematoda</taxon>
        <taxon>Chromadorea</taxon>
        <taxon>Rhabditida</taxon>
        <taxon>Rhabditina</taxon>
        <taxon>Diplogasteromorpha</taxon>
        <taxon>Diplogasteroidea</taxon>
        <taxon>Neodiplogasteridae</taxon>
        <taxon>Pristionchus</taxon>
    </lineage>
</organism>
<dbReference type="EMBL" id="BTSY01000003">
    <property type="protein sequence ID" value="GMT17639.1"/>
    <property type="molecule type" value="Genomic_DNA"/>
</dbReference>
<dbReference type="AlphaFoldDB" id="A0AAV5VGU7"/>
<evidence type="ECO:0000313" key="1">
    <source>
        <dbReference type="EMBL" id="GMT17639.1"/>
    </source>
</evidence>
<reference evidence="1" key="1">
    <citation type="submission" date="2023-10" db="EMBL/GenBank/DDBJ databases">
        <title>Genome assembly of Pristionchus species.</title>
        <authorList>
            <person name="Yoshida K."/>
            <person name="Sommer R.J."/>
        </authorList>
    </citation>
    <scope>NUCLEOTIDE SEQUENCE</scope>
    <source>
        <strain evidence="1">RS5133</strain>
    </source>
</reference>
<dbReference type="Proteomes" id="UP001432322">
    <property type="component" value="Unassembled WGS sequence"/>
</dbReference>
<accession>A0AAV5VGU7</accession>
<protein>
    <submittedName>
        <fullName evidence="1">Uncharacterized protein</fullName>
    </submittedName>
</protein>
<comment type="caution">
    <text evidence="1">The sequence shown here is derived from an EMBL/GenBank/DDBJ whole genome shotgun (WGS) entry which is preliminary data.</text>
</comment>
<proteinExistence type="predicted"/>
<name>A0AAV5VGU7_9BILA</name>